<dbReference type="Gene3D" id="3.10.105.10">
    <property type="entry name" value="Dipeptide-binding Protein, Domain 3"/>
    <property type="match status" value="1"/>
</dbReference>
<comment type="subcellular location">
    <subcellularLocation>
        <location evidence="1">Cell envelope</location>
    </subcellularLocation>
</comment>
<dbReference type="PIRSF" id="PIRSF002741">
    <property type="entry name" value="MppA"/>
    <property type="match status" value="1"/>
</dbReference>
<dbReference type="GO" id="GO:1904680">
    <property type="term" value="F:peptide transmembrane transporter activity"/>
    <property type="evidence" value="ECO:0007669"/>
    <property type="project" value="TreeGrafter"/>
</dbReference>
<dbReference type="AlphaFoldDB" id="A0A366I0R4"/>
<dbReference type="PANTHER" id="PTHR30290">
    <property type="entry name" value="PERIPLASMIC BINDING COMPONENT OF ABC TRANSPORTER"/>
    <property type="match status" value="1"/>
</dbReference>
<evidence type="ECO:0000256" key="1">
    <source>
        <dbReference type="ARBA" id="ARBA00004196"/>
    </source>
</evidence>
<evidence type="ECO:0000256" key="3">
    <source>
        <dbReference type="ARBA" id="ARBA00022448"/>
    </source>
</evidence>
<dbReference type="InterPro" id="IPR039424">
    <property type="entry name" value="SBP_5"/>
</dbReference>
<dbReference type="Gene3D" id="3.90.76.10">
    <property type="entry name" value="Dipeptide-binding Protein, Domain 1"/>
    <property type="match status" value="1"/>
</dbReference>
<comment type="similarity">
    <text evidence="2">Belongs to the bacterial solute-binding protein 5 family.</text>
</comment>
<name>A0A366I0R4_9GAMM</name>
<dbReference type="Gene3D" id="3.40.190.10">
    <property type="entry name" value="Periplasmic binding protein-like II"/>
    <property type="match status" value="1"/>
</dbReference>
<evidence type="ECO:0000313" key="6">
    <source>
        <dbReference type="EMBL" id="RBP59884.1"/>
    </source>
</evidence>
<comment type="caution">
    <text evidence="6">The sequence shown here is derived from an EMBL/GenBank/DDBJ whole genome shotgun (WGS) entry which is preliminary data.</text>
</comment>
<proteinExistence type="inferred from homology"/>
<dbReference type="PANTHER" id="PTHR30290:SF23">
    <property type="entry name" value="PERIPLASMIC MUREIN PEPTIDE-BINDING PROTEIN"/>
    <property type="match status" value="1"/>
</dbReference>
<sequence length="588" mass="65754">MTSRCLSDLLAIMFFSYFTINWFSGRRLAALSEHYSIARNGVLIAKGQIMMKKGHSFRYAVLLAILTGSAGAAQVPPGTVLAAKQEIVRHIKDEPASLDPIKAVGLPEAQVARDLFEGLVNQDANGNIVPVVALRWQNNDNRTFTFILREDARWSNGDPVTAGDFVYSWRRLVSPENSSPFAWFARLAGIVNAGQIIDGKMPAEKLGVTAINDHTLSVQLDKPVPYFVSLLANFSLFPVHQATVEKYGNDWTKPGNLVGNGAFRLQQRVVNEKLVMTPNEYYWDHANTQLTKVTFVPINQESNATKRYLSGDIDITESFPKNQYHKLLKDLPGQVYTPEQLGTYYYAFNTQRAPTHDARVRKALSYAIDRKIIAEKVLGTGEKPAYHFTPDVTAGFTPTESELQQYTQAELDAQAKALLAAAGYGPGKPLTLSLLYNTSENHQKIAIAIASMWKTKLGVNVRLSNQEWQTYIDSRNSGNFDVVRASWVGDYNEASTFLSLLTSRHSGNIARFNYADYDRLLEEAGNQTDAKLLNADYDRAEKILMEQAPIAPIYQYTNGRLIKPWVKGYPITNPEDVAYSHMLNIVKH</sequence>
<evidence type="ECO:0000256" key="2">
    <source>
        <dbReference type="ARBA" id="ARBA00005695"/>
    </source>
</evidence>
<organism evidence="6 7">
    <name type="scientific">Brenneria salicis ATCC 15712 = DSM 30166</name>
    <dbReference type="NCBI Taxonomy" id="714314"/>
    <lineage>
        <taxon>Bacteria</taxon>
        <taxon>Pseudomonadati</taxon>
        <taxon>Pseudomonadota</taxon>
        <taxon>Gammaproteobacteria</taxon>
        <taxon>Enterobacterales</taxon>
        <taxon>Pectobacteriaceae</taxon>
        <taxon>Brenneria</taxon>
    </lineage>
</organism>
<protein>
    <submittedName>
        <fullName evidence="6">Oligopeptide transport system substrate-binding protein</fullName>
    </submittedName>
</protein>
<feature type="domain" description="Solute-binding protein family 5" evidence="5">
    <location>
        <begin position="127"/>
        <end position="503"/>
    </location>
</feature>
<dbReference type="SUPFAM" id="SSF53850">
    <property type="entry name" value="Periplasmic binding protein-like II"/>
    <property type="match status" value="1"/>
</dbReference>
<dbReference type="InterPro" id="IPR030678">
    <property type="entry name" value="Peptide/Ni-bd"/>
</dbReference>
<reference evidence="6 7" key="1">
    <citation type="submission" date="2018-06" db="EMBL/GenBank/DDBJ databases">
        <title>Genomic Encyclopedia of Type Strains, Phase IV (KMG-IV): sequencing the most valuable type-strain genomes for metagenomic binning, comparative biology and taxonomic classification.</title>
        <authorList>
            <person name="Goeker M."/>
        </authorList>
    </citation>
    <scope>NUCLEOTIDE SEQUENCE [LARGE SCALE GENOMIC DNA]</scope>
    <source>
        <strain evidence="6 7">DSM 30166</strain>
    </source>
</reference>
<evidence type="ECO:0000313" key="7">
    <source>
        <dbReference type="Proteomes" id="UP000253046"/>
    </source>
</evidence>
<keyword evidence="4" id="KW-0732">Signal</keyword>
<dbReference type="CDD" id="cd08504">
    <property type="entry name" value="PBP2_OppA"/>
    <property type="match status" value="1"/>
</dbReference>
<dbReference type="FunFam" id="3.10.105.10:FF:000001">
    <property type="entry name" value="Oligopeptide ABC transporter, oligopeptide-binding protein"/>
    <property type="match status" value="1"/>
</dbReference>
<accession>A0A366I0R4</accession>
<evidence type="ECO:0000259" key="5">
    <source>
        <dbReference type="Pfam" id="PF00496"/>
    </source>
</evidence>
<evidence type="ECO:0000256" key="4">
    <source>
        <dbReference type="ARBA" id="ARBA00022729"/>
    </source>
</evidence>
<keyword evidence="3" id="KW-0813">Transport</keyword>
<dbReference type="EMBL" id="QNRY01000035">
    <property type="protein sequence ID" value="RBP59884.1"/>
    <property type="molecule type" value="Genomic_DNA"/>
</dbReference>
<dbReference type="InterPro" id="IPR000914">
    <property type="entry name" value="SBP_5_dom"/>
</dbReference>
<dbReference type="Proteomes" id="UP000253046">
    <property type="component" value="Unassembled WGS sequence"/>
</dbReference>
<gene>
    <name evidence="6" type="ORF">DES54_13514</name>
</gene>
<dbReference type="FunFam" id="3.90.76.10:FF:000001">
    <property type="entry name" value="Oligopeptide ABC transporter substrate-binding protein"/>
    <property type="match status" value="1"/>
</dbReference>
<dbReference type="GO" id="GO:0015833">
    <property type="term" value="P:peptide transport"/>
    <property type="evidence" value="ECO:0007669"/>
    <property type="project" value="TreeGrafter"/>
</dbReference>
<dbReference type="Pfam" id="PF00496">
    <property type="entry name" value="SBP_bac_5"/>
    <property type="match status" value="1"/>
</dbReference>
<dbReference type="GO" id="GO:0030288">
    <property type="term" value="C:outer membrane-bounded periplasmic space"/>
    <property type="evidence" value="ECO:0007669"/>
    <property type="project" value="TreeGrafter"/>
</dbReference>
<dbReference type="GO" id="GO:0043190">
    <property type="term" value="C:ATP-binding cassette (ABC) transporter complex"/>
    <property type="evidence" value="ECO:0007669"/>
    <property type="project" value="InterPro"/>
</dbReference>
<keyword evidence="7" id="KW-1185">Reference proteome</keyword>